<reference evidence="3" key="1">
    <citation type="journal article" date="2019" name="Int. J. Syst. Evol. Microbiol.">
        <title>The Global Catalogue of Microorganisms (GCM) 10K type strain sequencing project: providing services to taxonomists for standard genome sequencing and annotation.</title>
        <authorList>
            <consortium name="The Broad Institute Genomics Platform"/>
            <consortium name="The Broad Institute Genome Sequencing Center for Infectious Disease"/>
            <person name="Wu L."/>
            <person name="Ma J."/>
        </authorList>
    </citation>
    <scope>NUCLEOTIDE SEQUENCE [LARGE SCALE GENOMIC DNA]</scope>
    <source>
        <strain evidence="3">CCM 8912</strain>
    </source>
</reference>
<evidence type="ECO:0000313" key="2">
    <source>
        <dbReference type="EMBL" id="MFD1442154.1"/>
    </source>
</evidence>
<organism evidence="2 3">
    <name type="scientific">Lacticaseibacillus hegangensis</name>
    <dbReference type="NCBI Taxonomy" id="2486010"/>
    <lineage>
        <taxon>Bacteria</taxon>
        <taxon>Bacillati</taxon>
        <taxon>Bacillota</taxon>
        <taxon>Bacilli</taxon>
        <taxon>Lactobacillales</taxon>
        <taxon>Lactobacillaceae</taxon>
        <taxon>Lacticaseibacillus</taxon>
    </lineage>
</organism>
<feature type="region of interest" description="Disordered" evidence="1">
    <location>
        <begin position="1"/>
        <end position="46"/>
    </location>
</feature>
<keyword evidence="3" id="KW-1185">Reference proteome</keyword>
<dbReference type="Proteomes" id="UP001597212">
    <property type="component" value="Unassembled WGS sequence"/>
</dbReference>
<sequence length="46" mass="5322">MPKHNKKRSRKEVALKLARTSRVEQQGALRQDLAHDHPGIKITSKY</sequence>
<name>A0ABW4CZC9_9LACO</name>
<evidence type="ECO:0000313" key="3">
    <source>
        <dbReference type="Proteomes" id="UP001597212"/>
    </source>
</evidence>
<evidence type="ECO:0000256" key="1">
    <source>
        <dbReference type="SAM" id="MobiDB-lite"/>
    </source>
</evidence>
<proteinExistence type="predicted"/>
<comment type="caution">
    <text evidence="2">The sequence shown here is derived from an EMBL/GenBank/DDBJ whole genome shotgun (WGS) entry which is preliminary data.</text>
</comment>
<feature type="compositionally biased region" description="Basic residues" evidence="1">
    <location>
        <begin position="1"/>
        <end position="10"/>
    </location>
</feature>
<dbReference type="EMBL" id="JBHTOK010000079">
    <property type="protein sequence ID" value="MFD1442154.1"/>
    <property type="molecule type" value="Genomic_DNA"/>
</dbReference>
<protein>
    <submittedName>
        <fullName evidence="2">Uncharacterized protein</fullName>
    </submittedName>
</protein>
<accession>A0ABW4CZC9</accession>
<dbReference type="RefSeq" id="WP_164506131.1">
    <property type="nucleotide sequence ID" value="NZ_JBHTOK010000079.1"/>
</dbReference>
<gene>
    <name evidence="2" type="ORF">ACFQ5K_12270</name>
</gene>